<dbReference type="SUPFAM" id="SSF57903">
    <property type="entry name" value="FYVE/PHD zinc finger"/>
    <property type="match status" value="1"/>
</dbReference>
<dbReference type="InterPro" id="IPR013083">
    <property type="entry name" value="Znf_RING/FYVE/PHD"/>
</dbReference>
<dbReference type="Gene3D" id="3.30.40.10">
    <property type="entry name" value="Zinc/RING finger domain, C3HC4 (zinc finger)"/>
    <property type="match status" value="1"/>
</dbReference>
<reference evidence="6 7" key="1">
    <citation type="journal article" date="2022" name="Allergy">
        <title>Genome assembly and annotation of Periplaneta americana reveal a comprehensive cockroach allergen profile.</title>
        <authorList>
            <person name="Wang L."/>
            <person name="Xiong Q."/>
            <person name="Saelim N."/>
            <person name="Wang L."/>
            <person name="Nong W."/>
            <person name="Wan A.T."/>
            <person name="Shi M."/>
            <person name="Liu X."/>
            <person name="Cao Q."/>
            <person name="Hui J.H.L."/>
            <person name="Sookrung N."/>
            <person name="Leung T.F."/>
            <person name="Tungtrongchitr A."/>
            <person name="Tsui S.K.W."/>
        </authorList>
    </citation>
    <scope>NUCLEOTIDE SEQUENCE [LARGE SCALE GENOMIC DNA]</scope>
    <source>
        <strain evidence="6">PWHHKU_190912</strain>
    </source>
</reference>
<keyword evidence="1" id="KW-0479">Metal-binding</keyword>
<accession>A0ABQ8SQC8</accession>
<feature type="region of interest" description="Disordered" evidence="4">
    <location>
        <begin position="405"/>
        <end position="426"/>
    </location>
</feature>
<gene>
    <name evidence="6" type="ORF">ANN_19023</name>
</gene>
<dbReference type="InterPro" id="IPR001965">
    <property type="entry name" value="Znf_PHD"/>
</dbReference>
<protein>
    <recommendedName>
        <fullName evidence="5">Zinc finger PHD-type domain-containing protein</fullName>
    </recommendedName>
</protein>
<dbReference type="InterPro" id="IPR004875">
    <property type="entry name" value="DDE_SF_endonuclease_dom"/>
</dbReference>
<organism evidence="6 7">
    <name type="scientific">Periplaneta americana</name>
    <name type="common">American cockroach</name>
    <name type="synonym">Blatta americana</name>
    <dbReference type="NCBI Taxonomy" id="6978"/>
    <lineage>
        <taxon>Eukaryota</taxon>
        <taxon>Metazoa</taxon>
        <taxon>Ecdysozoa</taxon>
        <taxon>Arthropoda</taxon>
        <taxon>Hexapoda</taxon>
        <taxon>Insecta</taxon>
        <taxon>Pterygota</taxon>
        <taxon>Neoptera</taxon>
        <taxon>Polyneoptera</taxon>
        <taxon>Dictyoptera</taxon>
        <taxon>Blattodea</taxon>
        <taxon>Blattoidea</taxon>
        <taxon>Blattidae</taxon>
        <taxon>Blattinae</taxon>
        <taxon>Periplaneta</taxon>
    </lineage>
</organism>
<dbReference type="Proteomes" id="UP001148838">
    <property type="component" value="Unassembled WGS sequence"/>
</dbReference>
<comment type="caution">
    <text evidence="6">The sequence shown here is derived from an EMBL/GenBank/DDBJ whole genome shotgun (WGS) entry which is preliminary data.</text>
</comment>
<evidence type="ECO:0000313" key="6">
    <source>
        <dbReference type="EMBL" id="KAJ4436391.1"/>
    </source>
</evidence>
<dbReference type="InterPro" id="IPR011011">
    <property type="entry name" value="Znf_FYVE_PHD"/>
</dbReference>
<dbReference type="PANTHER" id="PTHR19303">
    <property type="entry name" value="TRANSPOSON"/>
    <property type="match status" value="1"/>
</dbReference>
<dbReference type="InterPro" id="IPR050863">
    <property type="entry name" value="CenT-Element_Derived"/>
</dbReference>
<evidence type="ECO:0000256" key="2">
    <source>
        <dbReference type="ARBA" id="ARBA00022771"/>
    </source>
</evidence>
<feature type="compositionally biased region" description="Basic residues" evidence="4">
    <location>
        <begin position="365"/>
        <end position="375"/>
    </location>
</feature>
<dbReference type="Gene3D" id="3.30.420.10">
    <property type="entry name" value="Ribonuclease H-like superfamily/Ribonuclease H"/>
    <property type="match status" value="1"/>
</dbReference>
<feature type="domain" description="Zinc finger PHD-type" evidence="5">
    <location>
        <begin position="432"/>
        <end position="479"/>
    </location>
</feature>
<dbReference type="PANTHER" id="PTHR19303:SF74">
    <property type="entry name" value="POGO TRANSPOSABLE ELEMENT WITH KRAB DOMAIN"/>
    <property type="match status" value="1"/>
</dbReference>
<sequence length="479" mass="54281">VSSFLGIMSSNYQRKTDRQLFTREQLMTAQERIASGSSVRAAAKFVGVHEATLRKRLKAGTVPSSLGRFKSTFSKEEEEALVARIKTLDSKFYGLTRKQLMTVVFQYATQNKIAHPFNKNKKMAGEKWVRNFCKRHSLTLRQPEKCSLGRAIGFNRVQFDKFHENLKKVFDENPALSASDIFNIDETSVPTVPNKLPKIISPRGKRVVSKVVSQERGESVTAVCCVSAAGYYVPPALIFQRKRYKPEFCDRTPPDTLGMVSDSGFINSELFMTWLEHFSKHVVPSQQKKKLLILDNHISHCSLAAIEYCREKGIILLSLPPHASHKLQPLDVSLFGPLKKSLSEEWKNHPSGSNVSPKDLLPSPKGRREKKRGNRSKSSAIMTSSPFKKSLEDCATVSKRPKRKAAKKLSFPTEDENDEMEDIDDDDDDDPACIYCNSLYSGSKYRENWIQCQKCRLWAHTECAGINRRAKTYVCELCK</sequence>
<dbReference type="Pfam" id="PF03184">
    <property type="entry name" value="DDE_1"/>
    <property type="match status" value="1"/>
</dbReference>
<proteinExistence type="predicted"/>
<evidence type="ECO:0000313" key="7">
    <source>
        <dbReference type="Proteomes" id="UP001148838"/>
    </source>
</evidence>
<dbReference type="EMBL" id="JAJSOF020000023">
    <property type="protein sequence ID" value="KAJ4436391.1"/>
    <property type="molecule type" value="Genomic_DNA"/>
</dbReference>
<feature type="non-terminal residue" evidence="6">
    <location>
        <position position="1"/>
    </location>
</feature>
<evidence type="ECO:0000256" key="1">
    <source>
        <dbReference type="ARBA" id="ARBA00022723"/>
    </source>
</evidence>
<dbReference type="SMART" id="SM00249">
    <property type="entry name" value="PHD"/>
    <property type="match status" value="1"/>
</dbReference>
<evidence type="ECO:0000259" key="5">
    <source>
        <dbReference type="SMART" id="SM00249"/>
    </source>
</evidence>
<evidence type="ECO:0000256" key="4">
    <source>
        <dbReference type="SAM" id="MobiDB-lite"/>
    </source>
</evidence>
<evidence type="ECO:0000256" key="3">
    <source>
        <dbReference type="ARBA" id="ARBA00022833"/>
    </source>
</evidence>
<keyword evidence="3" id="KW-0862">Zinc</keyword>
<name>A0ABQ8SQC8_PERAM</name>
<keyword evidence="2" id="KW-0863">Zinc-finger</keyword>
<keyword evidence="7" id="KW-1185">Reference proteome</keyword>
<feature type="compositionally biased region" description="Acidic residues" evidence="4">
    <location>
        <begin position="413"/>
        <end position="426"/>
    </location>
</feature>
<feature type="region of interest" description="Disordered" evidence="4">
    <location>
        <begin position="345"/>
        <end position="383"/>
    </location>
</feature>
<dbReference type="InterPro" id="IPR036397">
    <property type="entry name" value="RNaseH_sf"/>
</dbReference>